<dbReference type="InterPro" id="IPR004101">
    <property type="entry name" value="Mur_ligase_C"/>
</dbReference>
<dbReference type="PANTHER" id="PTHR43445:SF5">
    <property type="entry name" value="UDP-N-ACETYLMURAMATE--L-ALANYL-GAMMA-D-GLUTAMYL-MESO-2,6-DIAMINOHEPTANDIOATE LIGASE"/>
    <property type="match status" value="1"/>
</dbReference>
<dbReference type="Gene3D" id="3.90.190.20">
    <property type="entry name" value="Mur ligase, C-terminal domain"/>
    <property type="match status" value="1"/>
</dbReference>
<evidence type="ECO:0000256" key="8">
    <source>
        <dbReference type="ARBA" id="ARBA00023316"/>
    </source>
</evidence>
<comment type="catalytic activity">
    <reaction evidence="9">
        <text>UDP-N-acetyl-alpha-D-muramate + L-alanyl-gamma-D-glutamyl-meso-2,6-diaminopimelate + ATP = UDP-N-acetyl-alpha-D-muramoyl-L-alanyl-gamma-D-glutamyl-meso-2,6-diaminopimelate + ADP + phosphate + H(+)</text>
        <dbReference type="Rhea" id="RHEA:29563"/>
        <dbReference type="ChEBI" id="CHEBI:15378"/>
        <dbReference type="ChEBI" id="CHEBI:30616"/>
        <dbReference type="ChEBI" id="CHEBI:43474"/>
        <dbReference type="ChEBI" id="CHEBI:61401"/>
        <dbReference type="ChEBI" id="CHEBI:70757"/>
        <dbReference type="ChEBI" id="CHEBI:83905"/>
        <dbReference type="ChEBI" id="CHEBI:456216"/>
        <dbReference type="EC" id="6.3.2.45"/>
    </reaction>
</comment>
<dbReference type="HAMAP" id="MF_02020">
    <property type="entry name" value="Mpl"/>
    <property type="match status" value="1"/>
</dbReference>
<evidence type="ECO:0000259" key="11">
    <source>
        <dbReference type="Pfam" id="PF02875"/>
    </source>
</evidence>
<evidence type="ECO:0000256" key="1">
    <source>
        <dbReference type="ARBA" id="ARBA00022598"/>
    </source>
</evidence>
<keyword evidence="7 9" id="KW-0131">Cell cycle</keyword>
<feature type="domain" description="Mur ligase central" evidence="12">
    <location>
        <begin position="96"/>
        <end position="280"/>
    </location>
</feature>
<dbReference type="Proteomes" id="UP000324194">
    <property type="component" value="Chromosome 1"/>
</dbReference>
<dbReference type="InterPro" id="IPR036565">
    <property type="entry name" value="Mur-like_cat_sf"/>
</dbReference>
<keyword evidence="3 9" id="KW-0547">Nucleotide-binding</keyword>
<evidence type="ECO:0000256" key="4">
    <source>
        <dbReference type="ARBA" id="ARBA00022840"/>
    </source>
</evidence>
<evidence type="ECO:0000259" key="10">
    <source>
        <dbReference type="Pfam" id="PF01225"/>
    </source>
</evidence>
<evidence type="ECO:0000256" key="3">
    <source>
        <dbReference type="ARBA" id="ARBA00022741"/>
    </source>
</evidence>
<dbReference type="GO" id="GO:0051301">
    <property type="term" value="P:cell division"/>
    <property type="evidence" value="ECO:0007669"/>
    <property type="project" value="UniProtKB-KW"/>
</dbReference>
<dbReference type="AlphaFoldDB" id="A0A5E4PIJ6"/>
<dbReference type="Pfam" id="PF02875">
    <property type="entry name" value="Mur_ligase_C"/>
    <property type="match status" value="1"/>
</dbReference>
<keyword evidence="6 9" id="KW-0573">Peptidoglycan synthesis</keyword>
<keyword evidence="14" id="KW-1185">Reference proteome</keyword>
<dbReference type="GO" id="GO:0071555">
    <property type="term" value="P:cell wall organization"/>
    <property type="evidence" value="ECO:0007669"/>
    <property type="project" value="UniProtKB-KW"/>
</dbReference>
<dbReference type="SUPFAM" id="SSF51984">
    <property type="entry name" value="MurCD N-terminal domain"/>
    <property type="match status" value="1"/>
</dbReference>
<name>A0A5E4PIJ6_9COXI</name>
<dbReference type="PANTHER" id="PTHR43445">
    <property type="entry name" value="UDP-N-ACETYLMURAMATE--L-ALANINE LIGASE-RELATED"/>
    <property type="match status" value="1"/>
</dbReference>
<evidence type="ECO:0000256" key="5">
    <source>
        <dbReference type="ARBA" id="ARBA00022960"/>
    </source>
</evidence>
<dbReference type="Gene3D" id="3.40.50.720">
    <property type="entry name" value="NAD(P)-binding Rossmann-like Domain"/>
    <property type="match status" value="1"/>
</dbReference>
<dbReference type="InterPro" id="IPR036615">
    <property type="entry name" value="Mur_ligase_C_dom_sf"/>
</dbReference>
<proteinExistence type="inferred from homology"/>
<protein>
    <recommendedName>
        <fullName evidence="9">UDP-N-acetylmuramate--L-alanyl-gamma-D-glutamyl-meso-2,6-diaminoheptandioate ligase</fullName>
        <ecNumber evidence="9">6.3.2.45</ecNumber>
    </recommendedName>
    <alternativeName>
        <fullName evidence="9">Murein peptide ligase</fullName>
    </alternativeName>
    <alternativeName>
        <fullName evidence="9">UDP-N-acetylmuramate:L-alanyl-gamma-D-glutamyl-meso-diaminopimelate ligase</fullName>
    </alternativeName>
</protein>
<dbReference type="KEGG" id="asip:AQUSIP_14870"/>
<evidence type="ECO:0000256" key="7">
    <source>
        <dbReference type="ARBA" id="ARBA00023306"/>
    </source>
</evidence>
<dbReference type="UniPathway" id="UPA00544"/>
<feature type="domain" description="Mur ligase N-terminal catalytic" evidence="10">
    <location>
        <begin position="1"/>
        <end position="87"/>
    </location>
</feature>
<evidence type="ECO:0000313" key="13">
    <source>
        <dbReference type="EMBL" id="VVC76181.1"/>
    </source>
</evidence>
<dbReference type="EC" id="6.3.2.45" evidence="9"/>
<dbReference type="Gene3D" id="3.40.1190.10">
    <property type="entry name" value="Mur-like, catalytic domain"/>
    <property type="match status" value="1"/>
</dbReference>
<dbReference type="GO" id="GO:0106418">
    <property type="term" value="F:UDP-N-acetylmuramate-L-alanyl-gamma-D-glutamyl-meso-2,6-diaminoheptanedioate ligase activity"/>
    <property type="evidence" value="ECO:0007669"/>
    <property type="project" value="UniProtKB-EC"/>
</dbReference>
<dbReference type="InterPro" id="IPR005757">
    <property type="entry name" value="Mpl"/>
</dbReference>
<reference evidence="13 14" key="1">
    <citation type="submission" date="2019-08" db="EMBL/GenBank/DDBJ databases">
        <authorList>
            <person name="Guy L."/>
        </authorList>
    </citation>
    <scope>NUCLEOTIDE SEQUENCE [LARGE SCALE GENOMIC DNA]</scope>
    <source>
        <strain evidence="13 14">SGT-108</strain>
    </source>
</reference>
<comment type="pathway">
    <text evidence="9">Cell wall biogenesis; peptidoglycan recycling.</text>
</comment>
<dbReference type="InterPro" id="IPR013221">
    <property type="entry name" value="Mur_ligase_cen"/>
</dbReference>
<evidence type="ECO:0000313" key="14">
    <source>
        <dbReference type="Proteomes" id="UP000324194"/>
    </source>
</evidence>
<dbReference type="Pfam" id="PF01225">
    <property type="entry name" value="Mur_ligase"/>
    <property type="match status" value="1"/>
</dbReference>
<feature type="domain" description="Mur ligase C-terminal" evidence="11">
    <location>
        <begin position="302"/>
        <end position="422"/>
    </location>
</feature>
<feature type="binding site" evidence="9">
    <location>
        <begin position="98"/>
        <end position="104"/>
    </location>
    <ligand>
        <name>ATP</name>
        <dbReference type="ChEBI" id="CHEBI:30616"/>
    </ligand>
</feature>
<organism evidence="13 14">
    <name type="scientific">Aquicella siphonis</name>
    <dbReference type="NCBI Taxonomy" id="254247"/>
    <lineage>
        <taxon>Bacteria</taxon>
        <taxon>Pseudomonadati</taxon>
        <taxon>Pseudomonadota</taxon>
        <taxon>Gammaproteobacteria</taxon>
        <taxon>Legionellales</taxon>
        <taxon>Coxiellaceae</taxon>
        <taxon>Aquicella</taxon>
    </lineage>
</organism>
<dbReference type="GO" id="GO:0005524">
    <property type="term" value="F:ATP binding"/>
    <property type="evidence" value="ECO:0007669"/>
    <property type="project" value="UniProtKB-UniRule"/>
</dbReference>
<dbReference type="EMBL" id="LR699119">
    <property type="protein sequence ID" value="VVC76181.1"/>
    <property type="molecule type" value="Genomic_DNA"/>
</dbReference>
<accession>A0A5E4PIJ6</accession>
<dbReference type="NCBIfam" id="TIGR01081">
    <property type="entry name" value="mpl"/>
    <property type="match status" value="1"/>
</dbReference>
<dbReference type="InterPro" id="IPR000713">
    <property type="entry name" value="Mur_ligase_N"/>
</dbReference>
<dbReference type="InterPro" id="IPR050061">
    <property type="entry name" value="MurCDEF_pg_biosynth"/>
</dbReference>
<dbReference type="Pfam" id="PF08245">
    <property type="entry name" value="Mur_ligase_M"/>
    <property type="match status" value="1"/>
</dbReference>
<keyword evidence="2 9" id="KW-0132">Cell division</keyword>
<comment type="function">
    <text evidence="9">Reutilizes the intact tripeptide L-alanyl-gamma-D-glutamyl-meso-diaminopimelate by linking it to UDP-N-acetylmuramate.</text>
</comment>
<keyword evidence="5 9" id="KW-0133">Cell shape</keyword>
<dbReference type="GO" id="GO:0009252">
    <property type="term" value="P:peptidoglycan biosynthetic process"/>
    <property type="evidence" value="ECO:0007669"/>
    <property type="project" value="UniProtKB-UniRule"/>
</dbReference>
<dbReference type="SUPFAM" id="SSF53244">
    <property type="entry name" value="MurD-like peptide ligases, peptide-binding domain"/>
    <property type="match status" value="1"/>
</dbReference>
<evidence type="ECO:0000256" key="9">
    <source>
        <dbReference type="HAMAP-Rule" id="MF_02020"/>
    </source>
</evidence>
<keyword evidence="8 9" id="KW-0961">Cell wall biogenesis/degradation</keyword>
<keyword evidence="4 9" id="KW-0067">ATP-binding</keyword>
<keyword evidence="1 9" id="KW-0436">Ligase</keyword>
<evidence type="ECO:0000256" key="2">
    <source>
        <dbReference type="ARBA" id="ARBA00022618"/>
    </source>
</evidence>
<sequence length="440" mass="48074">MSGIAILAKQGGHEVTGSDMNVYPPMSTQLMEQGIILKEGYDPSHIDPGVECVIVGNVIKRGNPAMEHVLANRLPYVSGPQWLAENVIQSRWVLGVAGTHGKTTTSSLLAWILDCAGLQPGFLIGGVPENFGVSARLGGSPYFVIEADEYDSAFFDKRSKFIHYRPKTLILNNLEFDHADIFPDLAAIKQQFHYLVRTVPGNGLIIRHAPDDNLTDVLGMGCWTPSQSFGGTTGEWQAKLIENDGSAFSVYYQGQRRGDVRWNLLGNHNVDNALAAIAAARHADVAPEAAIEALSSFRNVKRRLEVKGKARNIVVYDDFAHHPTAIATTLSGLRAKIGAGARMIAVLEFGSYTMRSGVHKSRMQDALKEADMVVCKRTETDWGIDDMLAKFPQPSRMYDNVDSLVSSLATELKAGDHVIIMSNSGFDGIHKKLLDALERG</sequence>
<dbReference type="GO" id="GO:0008360">
    <property type="term" value="P:regulation of cell shape"/>
    <property type="evidence" value="ECO:0007669"/>
    <property type="project" value="UniProtKB-KW"/>
</dbReference>
<evidence type="ECO:0000256" key="6">
    <source>
        <dbReference type="ARBA" id="ARBA00022984"/>
    </source>
</evidence>
<keyword evidence="9" id="KW-0460">Magnesium</keyword>
<comment type="similarity">
    <text evidence="9">Belongs to the MurCDEF family. Mpl subfamily.</text>
</comment>
<dbReference type="GO" id="GO:0009254">
    <property type="term" value="P:peptidoglycan turnover"/>
    <property type="evidence" value="ECO:0007669"/>
    <property type="project" value="UniProtKB-UniRule"/>
</dbReference>
<dbReference type="SUPFAM" id="SSF53623">
    <property type="entry name" value="MurD-like peptide ligases, catalytic domain"/>
    <property type="match status" value="1"/>
</dbReference>
<comment type="cofactor">
    <cofactor evidence="9">
        <name>Mg(2+)</name>
        <dbReference type="ChEBI" id="CHEBI:18420"/>
    </cofactor>
</comment>
<gene>
    <name evidence="9 13" type="primary">mpl</name>
    <name evidence="13" type="ORF">AQUSIP_14870</name>
</gene>
<evidence type="ECO:0000259" key="12">
    <source>
        <dbReference type="Pfam" id="PF08245"/>
    </source>
</evidence>